<protein>
    <recommendedName>
        <fullName evidence="2">DUF4283 domain-containing protein</fullName>
    </recommendedName>
</protein>
<sequence length="530" mass="58024">MSFIKAASWPALELGGRCHRKLDVGQEPHFSLYEEHTFMRKGFLKSCLIGSFSKWVGSPEAVRNWAAEAWNVKDMLKISQPGDTQYLFRFVDESQASEILVRGNRWFDGSFLKLDRWVEHDGCLDPRSTGESLVVNMVGLPMHLWCLDLFKKIGEIGGVFIGVACSLHDLSRVRIVVRKRGKIPVSTVVEDGYLSYRVWLSPEFCPIFMPEIMAEENGRSNRREGRGNQRKRREWVSDAGWKGRMGRSSSNYPRARQDFSKYKPGPPHMGPATFPNSIRIDPKGPRLFQIASDKAPKHIGTVILPSSANGATHSGISSPSSSDLRPSSIAAASGAAPAIDDTVIPLPPAYDGPSSIAPSSAPGLSCVEATLQASSSSGKIVEHAPTDVSAGPVFLVKMPPRVPCSPPSCYPTGTSGHSYSSEVLISEVDTPQGNGEILSAPKVPIASNATVLYSSGKSKERVHIEDAYPISSRIGGGDMSFWMEDKLLNFRKFLGVPFEGKENRVLELLREIEQQSFYDGAGRELGQGVK</sequence>
<dbReference type="PANTHER" id="PTHR34427">
    <property type="entry name" value="DUF4283 DOMAIN PROTEIN"/>
    <property type="match status" value="1"/>
</dbReference>
<evidence type="ECO:0000256" key="1">
    <source>
        <dbReference type="SAM" id="MobiDB-lite"/>
    </source>
</evidence>
<name>A0A314L9R0_NICAT</name>
<feature type="region of interest" description="Disordered" evidence="1">
    <location>
        <begin position="218"/>
        <end position="273"/>
    </location>
</feature>
<dbReference type="Pfam" id="PF14111">
    <property type="entry name" value="DUF4283"/>
    <property type="match status" value="1"/>
</dbReference>
<evidence type="ECO:0000313" key="3">
    <source>
        <dbReference type="EMBL" id="OIT37847.1"/>
    </source>
</evidence>
<feature type="compositionally biased region" description="Basic and acidic residues" evidence="1">
    <location>
        <begin position="218"/>
        <end position="227"/>
    </location>
</feature>
<keyword evidence="4" id="KW-1185">Reference proteome</keyword>
<feature type="domain" description="DUF4283" evidence="2">
    <location>
        <begin position="43"/>
        <end position="120"/>
    </location>
</feature>
<dbReference type="PANTHER" id="PTHR34427:SF16">
    <property type="entry name" value="DUF4283 DOMAIN-CONTAINING PROTEIN"/>
    <property type="match status" value="1"/>
</dbReference>
<evidence type="ECO:0000259" key="2">
    <source>
        <dbReference type="Pfam" id="PF14111"/>
    </source>
</evidence>
<gene>
    <name evidence="3" type="ORF">A4A49_09330</name>
</gene>
<dbReference type="AlphaFoldDB" id="A0A314L9R0"/>
<evidence type="ECO:0000313" key="4">
    <source>
        <dbReference type="Proteomes" id="UP000187609"/>
    </source>
</evidence>
<comment type="caution">
    <text evidence="3">The sequence shown here is derived from an EMBL/GenBank/DDBJ whole genome shotgun (WGS) entry which is preliminary data.</text>
</comment>
<organism evidence="3 4">
    <name type="scientific">Nicotiana attenuata</name>
    <name type="common">Coyote tobacco</name>
    <dbReference type="NCBI Taxonomy" id="49451"/>
    <lineage>
        <taxon>Eukaryota</taxon>
        <taxon>Viridiplantae</taxon>
        <taxon>Streptophyta</taxon>
        <taxon>Embryophyta</taxon>
        <taxon>Tracheophyta</taxon>
        <taxon>Spermatophyta</taxon>
        <taxon>Magnoliopsida</taxon>
        <taxon>eudicotyledons</taxon>
        <taxon>Gunneridae</taxon>
        <taxon>Pentapetalae</taxon>
        <taxon>asterids</taxon>
        <taxon>lamiids</taxon>
        <taxon>Solanales</taxon>
        <taxon>Solanaceae</taxon>
        <taxon>Nicotianoideae</taxon>
        <taxon>Nicotianeae</taxon>
        <taxon>Nicotiana</taxon>
    </lineage>
</organism>
<dbReference type="InterPro" id="IPR025558">
    <property type="entry name" value="DUF4283"/>
</dbReference>
<dbReference type="EMBL" id="MJEQ01000262">
    <property type="protein sequence ID" value="OIT37847.1"/>
    <property type="molecule type" value="Genomic_DNA"/>
</dbReference>
<dbReference type="Proteomes" id="UP000187609">
    <property type="component" value="Unassembled WGS sequence"/>
</dbReference>
<accession>A0A314L9R0</accession>
<reference evidence="3" key="1">
    <citation type="submission" date="2016-11" db="EMBL/GenBank/DDBJ databases">
        <title>The genome of Nicotiana attenuata.</title>
        <authorList>
            <person name="Xu S."/>
            <person name="Brockmoeller T."/>
            <person name="Gaquerel E."/>
            <person name="Navarro A."/>
            <person name="Kuhl H."/>
            <person name="Gase K."/>
            <person name="Ling Z."/>
            <person name="Zhou W."/>
            <person name="Kreitzer C."/>
            <person name="Stanke M."/>
            <person name="Tang H."/>
            <person name="Lyons E."/>
            <person name="Pandey P."/>
            <person name="Pandey S.P."/>
            <person name="Timmermann B."/>
            <person name="Baldwin I.T."/>
        </authorList>
    </citation>
    <scope>NUCLEOTIDE SEQUENCE [LARGE SCALE GENOMIC DNA]</scope>
    <source>
        <strain evidence="3">UT</strain>
    </source>
</reference>
<feature type="region of interest" description="Disordered" evidence="1">
    <location>
        <begin position="305"/>
        <end position="329"/>
    </location>
</feature>
<feature type="compositionally biased region" description="Low complexity" evidence="1">
    <location>
        <begin position="314"/>
        <end position="329"/>
    </location>
</feature>
<proteinExistence type="predicted"/>
<dbReference type="Gramene" id="OIT37847">
    <property type="protein sequence ID" value="OIT37847"/>
    <property type="gene ID" value="A4A49_09330"/>
</dbReference>